<keyword evidence="3" id="KW-1185">Reference proteome</keyword>
<dbReference type="OrthoDB" id="6330736at2759"/>
<dbReference type="SUPFAM" id="SSF53335">
    <property type="entry name" value="S-adenosyl-L-methionine-dependent methyltransferases"/>
    <property type="match status" value="2"/>
</dbReference>
<organism evidence="2">
    <name type="scientific">Notodromas monacha</name>
    <dbReference type="NCBI Taxonomy" id="399045"/>
    <lineage>
        <taxon>Eukaryota</taxon>
        <taxon>Metazoa</taxon>
        <taxon>Ecdysozoa</taxon>
        <taxon>Arthropoda</taxon>
        <taxon>Crustacea</taxon>
        <taxon>Oligostraca</taxon>
        <taxon>Ostracoda</taxon>
        <taxon>Podocopa</taxon>
        <taxon>Podocopida</taxon>
        <taxon>Cypridocopina</taxon>
        <taxon>Cypridoidea</taxon>
        <taxon>Cyprididae</taxon>
        <taxon>Notodromas</taxon>
    </lineage>
</organism>
<evidence type="ECO:0000313" key="2">
    <source>
        <dbReference type="EMBL" id="CAD7277778.1"/>
    </source>
</evidence>
<dbReference type="Gene3D" id="3.40.50.150">
    <property type="entry name" value="Vaccinia Virus protein VP39"/>
    <property type="match status" value="2"/>
</dbReference>
<dbReference type="Pfam" id="PF13649">
    <property type="entry name" value="Methyltransf_25"/>
    <property type="match status" value="2"/>
</dbReference>
<dbReference type="PANTHER" id="PTHR43591:SF101">
    <property type="entry name" value="METHYLTRANSFERASE-LIKE PROTEIN 27"/>
    <property type="match status" value="1"/>
</dbReference>
<dbReference type="InterPro" id="IPR029063">
    <property type="entry name" value="SAM-dependent_MTases_sf"/>
</dbReference>
<sequence>MSGKFDRIIHESVTPVQCVDFYSNDPVSLDDHNALSNYKGPEEVVKALMEIEPKVENIARILDVCAGTGRLAKVLINNGFHNIDALDGSQMMLEEALRQGLYKNTVVSMIQPDLRLPIADDSYDVITASGTFAPGHLFSDCIPDLIRVLKPGGVMIFAMRTSYEKLSEQFGNFDSNILRDYESCQGMLAALARIMYNFDRDVVTDKLSPDECIKYYSKQPERYDEDVEASNYKGPEELARAIAEFSPAFDKNSRILDICAGTGRLAKQLKNFGFENIDALDGSEAMLKEAVSQGIYKNTFVSMIKSDGTLPIENDSYDLLTASGTFAPGHLYSDCIPVLLRVLKPGGMMIWAMREGYEKKSPQFEKFDPDIEALEQAGKAKLLGKKHIPLYLYEDGGFIYMLKKLSN</sequence>
<evidence type="ECO:0000313" key="3">
    <source>
        <dbReference type="Proteomes" id="UP000678499"/>
    </source>
</evidence>
<accession>A0A7R9GE62</accession>
<gene>
    <name evidence="2" type="ORF">NMOB1V02_LOCUS5501</name>
</gene>
<evidence type="ECO:0000259" key="1">
    <source>
        <dbReference type="Pfam" id="PF13649"/>
    </source>
</evidence>
<dbReference type="CDD" id="cd02440">
    <property type="entry name" value="AdoMet_MTases"/>
    <property type="match status" value="2"/>
</dbReference>
<dbReference type="EMBL" id="CAJPEX010001004">
    <property type="protein sequence ID" value="CAG0917930.1"/>
    <property type="molecule type" value="Genomic_DNA"/>
</dbReference>
<feature type="domain" description="Methyltransferase" evidence="1">
    <location>
        <begin position="255"/>
        <end position="347"/>
    </location>
</feature>
<proteinExistence type="predicted"/>
<dbReference type="EMBL" id="OA883041">
    <property type="protein sequence ID" value="CAD7277778.1"/>
    <property type="molecule type" value="Genomic_DNA"/>
</dbReference>
<reference evidence="2" key="1">
    <citation type="submission" date="2020-11" db="EMBL/GenBank/DDBJ databases">
        <authorList>
            <person name="Tran Van P."/>
        </authorList>
    </citation>
    <scope>NUCLEOTIDE SEQUENCE</scope>
</reference>
<dbReference type="PANTHER" id="PTHR43591">
    <property type="entry name" value="METHYLTRANSFERASE"/>
    <property type="match status" value="1"/>
</dbReference>
<protein>
    <recommendedName>
        <fullName evidence="1">Methyltransferase domain-containing protein</fullName>
    </recommendedName>
</protein>
<dbReference type="InterPro" id="IPR041698">
    <property type="entry name" value="Methyltransf_25"/>
</dbReference>
<dbReference type="AlphaFoldDB" id="A0A7R9GE62"/>
<dbReference type="Proteomes" id="UP000678499">
    <property type="component" value="Unassembled WGS sequence"/>
</dbReference>
<feature type="domain" description="Methyltransferase" evidence="1">
    <location>
        <begin position="61"/>
        <end position="153"/>
    </location>
</feature>
<name>A0A7R9GE62_9CRUS</name>